<organism evidence="1 2">
    <name type="scientific">Dentiscutata heterogama</name>
    <dbReference type="NCBI Taxonomy" id="1316150"/>
    <lineage>
        <taxon>Eukaryota</taxon>
        <taxon>Fungi</taxon>
        <taxon>Fungi incertae sedis</taxon>
        <taxon>Mucoromycota</taxon>
        <taxon>Glomeromycotina</taxon>
        <taxon>Glomeromycetes</taxon>
        <taxon>Diversisporales</taxon>
        <taxon>Gigasporaceae</taxon>
        <taxon>Dentiscutata</taxon>
    </lineage>
</organism>
<name>A0ACA9P0F2_9GLOM</name>
<comment type="caution">
    <text evidence="1">The sequence shown here is derived from an EMBL/GenBank/DDBJ whole genome shotgun (WGS) entry which is preliminary data.</text>
</comment>
<gene>
    <name evidence="1" type="ORF">DHETER_LOCUS10771</name>
</gene>
<evidence type="ECO:0000313" key="2">
    <source>
        <dbReference type="Proteomes" id="UP000789702"/>
    </source>
</evidence>
<sequence length="145" mass="16559">MNLDNFTPIEETNLNSNIKSSNGMTVFIPSGYFPILVRNSENVSSKDMIKELPRLNIKISAFILNTTVNTSYNEKTLKKSPNAFMIFRSNICHVVKNKFSYLSNHQVSKLIRQLWSILDPEVKKESSNEITTGGSKKRRISDNEE</sequence>
<dbReference type="EMBL" id="CAJVPU010021911">
    <property type="protein sequence ID" value="CAG8683276.1"/>
    <property type="molecule type" value="Genomic_DNA"/>
</dbReference>
<accession>A0ACA9P0F2</accession>
<keyword evidence="2" id="KW-1185">Reference proteome</keyword>
<reference evidence="1" key="1">
    <citation type="submission" date="2021-06" db="EMBL/GenBank/DDBJ databases">
        <authorList>
            <person name="Kallberg Y."/>
            <person name="Tangrot J."/>
            <person name="Rosling A."/>
        </authorList>
    </citation>
    <scope>NUCLEOTIDE SEQUENCE</scope>
    <source>
        <strain evidence="1">IL203A</strain>
    </source>
</reference>
<feature type="non-terminal residue" evidence="1">
    <location>
        <position position="145"/>
    </location>
</feature>
<evidence type="ECO:0000313" key="1">
    <source>
        <dbReference type="EMBL" id="CAG8683276.1"/>
    </source>
</evidence>
<protein>
    <submittedName>
        <fullName evidence="1">9521_t:CDS:1</fullName>
    </submittedName>
</protein>
<dbReference type="Proteomes" id="UP000789702">
    <property type="component" value="Unassembled WGS sequence"/>
</dbReference>
<proteinExistence type="predicted"/>